<dbReference type="GO" id="GO:0004523">
    <property type="term" value="F:RNA-DNA hybrid ribonuclease activity"/>
    <property type="evidence" value="ECO:0007669"/>
    <property type="project" value="InterPro"/>
</dbReference>
<dbReference type="PANTHER" id="PTHR47074:SF48">
    <property type="entry name" value="POLYNUCLEOTIDYL TRANSFERASE, RIBONUCLEASE H-LIKE SUPERFAMILY PROTEIN"/>
    <property type="match status" value="1"/>
</dbReference>
<dbReference type="GeneID" id="118349912"/>
<gene>
    <name evidence="4" type="primary">LOC118349912</name>
</gene>
<dbReference type="GO" id="GO:0003676">
    <property type="term" value="F:nucleic acid binding"/>
    <property type="evidence" value="ECO:0007669"/>
    <property type="project" value="InterPro"/>
</dbReference>
<dbReference type="Pfam" id="PF13456">
    <property type="entry name" value="RVT_3"/>
    <property type="match status" value="1"/>
</dbReference>
<dbReference type="InterPro" id="IPR036397">
    <property type="entry name" value="RNaseH_sf"/>
</dbReference>
<feature type="domain" description="Reverse transcriptase zinc-binding" evidence="2">
    <location>
        <begin position="1"/>
        <end position="52"/>
    </location>
</feature>
<dbReference type="SUPFAM" id="SSF53098">
    <property type="entry name" value="Ribonuclease H-like"/>
    <property type="match status" value="1"/>
</dbReference>
<evidence type="ECO:0000259" key="1">
    <source>
        <dbReference type="Pfam" id="PF13456"/>
    </source>
</evidence>
<dbReference type="InterPro" id="IPR012337">
    <property type="entry name" value="RNaseH-like_sf"/>
</dbReference>
<dbReference type="RefSeq" id="XP_035551760.1">
    <property type="nucleotide sequence ID" value="XM_035695867.1"/>
</dbReference>
<evidence type="ECO:0000313" key="3">
    <source>
        <dbReference type="Proteomes" id="UP000235220"/>
    </source>
</evidence>
<protein>
    <submittedName>
        <fullName evidence="4">Uncharacterized protein LOC118349912</fullName>
    </submittedName>
</protein>
<reference evidence="4" key="1">
    <citation type="submission" date="2025-08" db="UniProtKB">
        <authorList>
            <consortium name="RefSeq"/>
        </authorList>
    </citation>
    <scope>IDENTIFICATION</scope>
    <source>
        <tissue evidence="4">Leaves</tissue>
    </source>
</reference>
<dbReference type="PANTHER" id="PTHR47074">
    <property type="entry name" value="BNAC02G40300D PROTEIN"/>
    <property type="match status" value="1"/>
</dbReference>
<dbReference type="InParanoid" id="A0A6P9ESH8"/>
<dbReference type="InterPro" id="IPR052929">
    <property type="entry name" value="RNase_H-like_EbsB-rel"/>
</dbReference>
<sequence length="305" mass="33914">MFIWKACSEALPTLANLKRRKVVEDNLCLICNQEPETSGHALWGCIGARDVWCQGPMKVHKLSLQSDLIFNVWASLVGTLAPMELDEVAVTMRVIWSRRNDNLHGKGFKHPQIITDQVRTIISSHKESLQQKNGLNTKFLARANRWTKPAVGILKVNWDAAMQSREGKIGIGVIIRDHQGLVVGALRANRPLRGNAFDAEAYGILMATVFCKDLGLRQLCLEGDSKQVVDLLNQDDSNWSMGGCLITDAKNILNSTATWSASHVYREANMAAHMLAKVALDCIEDICEIEMCPTCIFPLVTKEMS</sequence>
<dbReference type="Proteomes" id="UP000235220">
    <property type="component" value="Chromosome 11"/>
</dbReference>
<dbReference type="InterPro" id="IPR044730">
    <property type="entry name" value="RNase_H-like_dom_plant"/>
</dbReference>
<dbReference type="Pfam" id="PF13966">
    <property type="entry name" value="zf-RVT"/>
    <property type="match status" value="1"/>
</dbReference>
<accession>A0A6P9ESH8</accession>
<dbReference type="InterPro" id="IPR026960">
    <property type="entry name" value="RVT-Znf"/>
</dbReference>
<dbReference type="OrthoDB" id="1021815at2759"/>
<name>A0A6P9ESH8_JUGRE</name>
<organism evidence="3 4">
    <name type="scientific">Juglans regia</name>
    <name type="common">English walnut</name>
    <dbReference type="NCBI Taxonomy" id="51240"/>
    <lineage>
        <taxon>Eukaryota</taxon>
        <taxon>Viridiplantae</taxon>
        <taxon>Streptophyta</taxon>
        <taxon>Embryophyta</taxon>
        <taxon>Tracheophyta</taxon>
        <taxon>Spermatophyta</taxon>
        <taxon>Magnoliopsida</taxon>
        <taxon>eudicotyledons</taxon>
        <taxon>Gunneridae</taxon>
        <taxon>Pentapetalae</taxon>
        <taxon>rosids</taxon>
        <taxon>fabids</taxon>
        <taxon>Fagales</taxon>
        <taxon>Juglandaceae</taxon>
        <taxon>Juglans</taxon>
    </lineage>
</organism>
<dbReference type="AlphaFoldDB" id="A0A6P9ESH8"/>
<dbReference type="CDD" id="cd06222">
    <property type="entry name" value="RNase_H_like"/>
    <property type="match status" value="1"/>
</dbReference>
<evidence type="ECO:0000313" key="4">
    <source>
        <dbReference type="RefSeq" id="XP_035551760.1"/>
    </source>
</evidence>
<dbReference type="InterPro" id="IPR002156">
    <property type="entry name" value="RNaseH_domain"/>
</dbReference>
<evidence type="ECO:0000259" key="2">
    <source>
        <dbReference type="Pfam" id="PF13966"/>
    </source>
</evidence>
<keyword evidence="3" id="KW-1185">Reference proteome</keyword>
<proteinExistence type="predicted"/>
<feature type="domain" description="RNase H type-1" evidence="1">
    <location>
        <begin position="157"/>
        <end position="278"/>
    </location>
</feature>
<dbReference type="Gene3D" id="3.30.420.10">
    <property type="entry name" value="Ribonuclease H-like superfamily/Ribonuclease H"/>
    <property type="match status" value="1"/>
</dbReference>
<dbReference type="KEGG" id="jre:118349912"/>